<keyword evidence="4" id="KW-1185">Reference proteome</keyword>
<accession>A0A8S1VZJ3</accession>
<feature type="repeat" description="WD" evidence="1">
    <location>
        <begin position="479"/>
        <end position="520"/>
    </location>
</feature>
<dbReference type="Pfam" id="PF25173">
    <property type="entry name" value="Beta-prop_WDR3_1st"/>
    <property type="match status" value="1"/>
</dbReference>
<sequence>MNCTYHHHPVTMICIAPHQNQCQRRLCPECQDEHQVDTQYIISIKRFKEMVNKKLKESNLDNYCELRNQRTNFKSLISQYETMLKQIWEKLQESIKQIYDAIERENTSYLTIMNEVNPTELSNTNFEKLVQIVIGKTLDVKIDITNSVLESLQIMQNQLEQETNAFQEKLQKKMIEKISKIKQASEISIQPIWVTQQGYERKEELYDVLAYTKYIDEQFLKRIIEKIRKAKITDCIEFLSNLSKKSNINQSQRNFIINIIKNISEICFNKKNYSSENYQEIKKDLIKQIAGEEKIVQFLKFLVQLTAFDEKFIQSGSNSLNLLVEMKVNVKEQNFENIRIKDSSLVGGNFARCNFNGSHFDNVDISGVNFNQAQLFNCKWRNIKIHELNKLDGHSSYVQSVCFSPDGTTLASGSYDGSIRFWDVKTGQQKAKLDGHDDNQSPFVYQICFSPDGTTLASGSQDSSITLWDVKTCSQIGKLQGHRDSVYSVCFSPDGMTLASGSQDKSICLWDAKTGQQKCKLKDQEQYVYSVCFSPDGTTLASGSGECSVLLWDVKTGQQKAKLDGHTESVMSICFSPDGTILASGGDDLSILLWDVYTGKIKAKYNGHLKSVQSVCFSSDGTILASGSSDNSIRLWDVQTGQLEACLEVHSDYVMSVCFSHVQNILASGSSDKSIRIWDVKTRQQQAELIVHKQYITSVCVSPDGSTLATISGDQPKGLWDVQSGQQILPSDQRYKDTLAQFKPPMFNYKLLPESAISTLNILKISQKPILEAKAALIFQGEFLNSKGEDQRSLFKGSFILENYIESNSQEY</sequence>
<feature type="repeat" description="WD" evidence="1">
    <location>
        <begin position="689"/>
        <end position="730"/>
    </location>
</feature>
<feature type="repeat" description="WD" evidence="1">
    <location>
        <begin position="647"/>
        <end position="688"/>
    </location>
</feature>
<dbReference type="PROSITE" id="PS50082">
    <property type="entry name" value="WD_REPEATS_2"/>
    <property type="match status" value="8"/>
</dbReference>
<evidence type="ECO:0000256" key="2">
    <source>
        <dbReference type="SAM" id="Coils"/>
    </source>
</evidence>
<keyword evidence="2" id="KW-0175">Coiled coil</keyword>
<dbReference type="PROSITE" id="PS00678">
    <property type="entry name" value="WD_REPEATS_1"/>
    <property type="match status" value="6"/>
</dbReference>
<feature type="repeat" description="WD" evidence="1">
    <location>
        <begin position="391"/>
        <end position="432"/>
    </location>
</feature>
<dbReference type="AlphaFoldDB" id="A0A8S1VZJ3"/>
<feature type="repeat" description="WD" evidence="1">
    <location>
        <begin position="521"/>
        <end position="562"/>
    </location>
</feature>
<gene>
    <name evidence="3" type="ORF">POCTA_138.1.T0780003</name>
</gene>
<feature type="repeat" description="WD" evidence="1">
    <location>
        <begin position="563"/>
        <end position="604"/>
    </location>
</feature>
<evidence type="ECO:0000313" key="4">
    <source>
        <dbReference type="Proteomes" id="UP000683925"/>
    </source>
</evidence>
<dbReference type="PANTHER" id="PTHR45333:SF1">
    <property type="entry name" value="CHROMOSOME UNDETERMINED SCAFFOLD_625, WHOLE GENOME SHOTGUN SEQUENCE"/>
    <property type="match status" value="1"/>
</dbReference>
<evidence type="ECO:0000256" key="1">
    <source>
        <dbReference type="PROSITE-ProRule" id="PRU00221"/>
    </source>
</evidence>
<protein>
    <submittedName>
        <fullName evidence="3">Uncharacterized protein</fullName>
    </submittedName>
</protein>
<feature type="repeat" description="WD" evidence="1">
    <location>
        <begin position="437"/>
        <end position="478"/>
    </location>
</feature>
<dbReference type="InterPro" id="IPR019775">
    <property type="entry name" value="WD40_repeat_CS"/>
</dbReference>
<dbReference type="InterPro" id="IPR001646">
    <property type="entry name" value="5peptide_repeat"/>
</dbReference>
<feature type="coiled-coil region" evidence="2">
    <location>
        <begin position="149"/>
        <end position="176"/>
    </location>
</feature>
<dbReference type="SMART" id="SM00320">
    <property type="entry name" value="WD40"/>
    <property type="match status" value="8"/>
</dbReference>
<dbReference type="Pfam" id="PF00400">
    <property type="entry name" value="WD40"/>
    <property type="match status" value="3"/>
</dbReference>
<dbReference type="PROSITE" id="PS50294">
    <property type="entry name" value="WD_REPEATS_REGION"/>
    <property type="match status" value="8"/>
</dbReference>
<feature type="repeat" description="WD" evidence="1">
    <location>
        <begin position="605"/>
        <end position="646"/>
    </location>
</feature>
<keyword evidence="1" id="KW-0853">WD repeat</keyword>
<dbReference type="Pfam" id="PF00805">
    <property type="entry name" value="Pentapeptide"/>
    <property type="match status" value="1"/>
</dbReference>
<proteinExistence type="predicted"/>
<comment type="caution">
    <text evidence="3">The sequence shown here is derived from an EMBL/GenBank/DDBJ whole genome shotgun (WGS) entry which is preliminary data.</text>
</comment>
<name>A0A8S1VZJ3_PAROT</name>
<dbReference type="EMBL" id="CAJJDP010000077">
    <property type="protein sequence ID" value="CAD8181903.1"/>
    <property type="molecule type" value="Genomic_DNA"/>
</dbReference>
<evidence type="ECO:0000313" key="3">
    <source>
        <dbReference type="EMBL" id="CAD8181903.1"/>
    </source>
</evidence>
<dbReference type="OMA" id="NILAICH"/>
<dbReference type="PANTHER" id="PTHR45333">
    <property type="entry name" value="MEMBRANE PROTEIN-RELATED"/>
    <property type="match status" value="1"/>
</dbReference>
<dbReference type="CDD" id="cd00200">
    <property type="entry name" value="WD40"/>
    <property type="match status" value="1"/>
</dbReference>
<dbReference type="OrthoDB" id="338608at2759"/>
<organism evidence="3 4">
    <name type="scientific">Paramecium octaurelia</name>
    <dbReference type="NCBI Taxonomy" id="43137"/>
    <lineage>
        <taxon>Eukaryota</taxon>
        <taxon>Sar</taxon>
        <taxon>Alveolata</taxon>
        <taxon>Ciliophora</taxon>
        <taxon>Intramacronucleata</taxon>
        <taxon>Oligohymenophorea</taxon>
        <taxon>Peniculida</taxon>
        <taxon>Parameciidae</taxon>
        <taxon>Paramecium</taxon>
    </lineage>
</organism>
<dbReference type="InterPro" id="IPR001680">
    <property type="entry name" value="WD40_rpt"/>
</dbReference>
<dbReference type="Proteomes" id="UP000683925">
    <property type="component" value="Unassembled WGS sequence"/>
</dbReference>
<reference evidence="3" key="1">
    <citation type="submission" date="2021-01" db="EMBL/GenBank/DDBJ databases">
        <authorList>
            <consortium name="Genoscope - CEA"/>
            <person name="William W."/>
        </authorList>
    </citation>
    <scope>NUCLEOTIDE SEQUENCE</scope>
</reference>